<dbReference type="Proteomes" id="UP001055879">
    <property type="component" value="Linkage Group LG10"/>
</dbReference>
<name>A0ACB8ZJ54_ARCLA</name>
<protein>
    <submittedName>
        <fullName evidence="1">Uncharacterized protein</fullName>
    </submittedName>
</protein>
<comment type="caution">
    <text evidence="1">The sequence shown here is derived from an EMBL/GenBank/DDBJ whole genome shotgun (WGS) entry which is preliminary data.</text>
</comment>
<evidence type="ECO:0000313" key="1">
    <source>
        <dbReference type="EMBL" id="KAI3697700.1"/>
    </source>
</evidence>
<keyword evidence="2" id="KW-1185">Reference proteome</keyword>
<reference evidence="2" key="1">
    <citation type="journal article" date="2022" name="Mol. Ecol. Resour.">
        <title>The genomes of chicory, endive, great burdock and yacon provide insights into Asteraceae palaeo-polyploidization history and plant inulin production.</title>
        <authorList>
            <person name="Fan W."/>
            <person name="Wang S."/>
            <person name="Wang H."/>
            <person name="Wang A."/>
            <person name="Jiang F."/>
            <person name="Liu H."/>
            <person name="Zhao H."/>
            <person name="Xu D."/>
            <person name="Zhang Y."/>
        </authorList>
    </citation>
    <scope>NUCLEOTIDE SEQUENCE [LARGE SCALE GENOMIC DNA]</scope>
    <source>
        <strain evidence="2">cv. Niubang</strain>
    </source>
</reference>
<accession>A0ACB8ZJ54</accession>
<organism evidence="1 2">
    <name type="scientific">Arctium lappa</name>
    <name type="common">Greater burdock</name>
    <name type="synonym">Lappa major</name>
    <dbReference type="NCBI Taxonomy" id="4217"/>
    <lineage>
        <taxon>Eukaryota</taxon>
        <taxon>Viridiplantae</taxon>
        <taxon>Streptophyta</taxon>
        <taxon>Embryophyta</taxon>
        <taxon>Tracheophyta</taxon>
        <taxon>Spermatophyta</taxon>
        <taxon>Magnoliopsida</taxon>
        <taxon>eudicotyledons</taxon>
        <taxon>Gunneridae</taxon>
        <taxon>Pentapetalae</taxon>
        <taxon>asterids</taxon>
        <taxon>campanulids</taxon>
        <taxon>Asterales</taxon>
        <taxon>Asteraceae</taxon>
        <taxon>Carduoideae</taxon>
        <taxon>Cardueae</taxon>
        <taxon>Arctiinae</taxon>
        <taxon>Arctium</taxon>
    </lineage>
</organism>
<evidence type="ECO:0000313" key="2">
    <source>
        <dbReference type="Proteomes" id="UP001055879"/>
    </source>
</evidence>
<sequence>MVQILIVPLLPFPLYHTPLSLHSPHHSIDFDFSLAVFSINSGDRLQQLQRSSPTTSVVVSITSVDTHKYLPSFVSRRSSPPSTALTSTAPHLGCLVAIMASAGPSPGSSPCWPSSPAQMNNIIVGSGFRDNLNSNLCIVAHLEFLLPYCELSQYGGIIHSSIRREMRKRKKDGEVVIDTINFDDL</sequence>
<gene>
    <name evidence="1" type="ORF">L6452_30797</name>
</gene>
<reference evidence="1 2" key="2">
    <citation type="journal article" date="2022" name="Mol. Ecol. Resour.">
        <title>The genomes of chicory, endive, great burdock and yacon provide insights into Asteraceae paleo-polyploidization history and plant inulin production.</title>
        <authorList>
            <person name="Fan W."/>
            <person name="Wang S."/>
            <person name="Wang H."/>
            <person name="Wang A."/>
            <person name="Jiang F."/>
            <person name="Liu H."/>
            <person name="Zhao H."/>
            <person name="Xu D."/>
            <person name="Zhang Y."/>
        </authorList>
    </citation>
    <scope>NUCLEOTIDE SEQUENCE [LARGE SCALE GENOMIC DNA]</scope>
    <source>
        <strain evidence="2">cv. Niubang</strain>
    </source>
</reference>
<dbReference type="EMBL" id="CM042056">
    <property type="protein sequence ID" value="KAI3697700.1"/>
    <property type="molecule type" value="Genomic_DNA"/>
</dbReference>
<proteinExistence type="predicted"/>